<gene>
    <name evidence="1" type="ORF">METZ01_LOCUS360464</name>
</gene>
<evidence type="ECO:0000313" key="1">
    <source>
        <dbReference type="EMBL" id="SVD07610.1"/>
    </source>
</evidence>
<reference evidence="1" key="1">
    <citation type="submission" date="2018-05" db="EMBL/GenBank/DDBJ databases">
        <authorList>
            <person name="Lanie J.A."/>
            <person name="Ng W.-L."/>
            <person name="Kazmierczak K.M."/>
            <person name="Andrzejewski T.M."/>
            <person name="Davidsen T.M."/>
            <person name="Wayne K.J."/>
            <person name="Tettelin H."/>
            <person name="Glass J.I."/>
            <person name="Rusch D."/>
            <person name="Podicherti R."/>
            <person name="Tsui H.-C.T."/>
            <person name="Winkler M.E."/>
        </authorList>
    </citation>
    <scope>NUCLEOTIDE SEQUENCE</scope>
</reference>
<dbReference type="EMBL" id="UINC01128079">
    <property type="protein sequence ID" value="SVD07610.1"/>
    <property type="molecule type" value="Genomic_DNA"/>
</dbReference>
<name>A0A382SCD0_9ZZZZ</name>
<dbReference type="AlphaFoldDB" id="A0A382SCD0"/>
<sequence>MIKFKKVLCSVIFLTSVIYVARTLDDLSRSSSSPIRTALQIDFLPSTNPLNHRIIPEKNLAFSRKLTELL</sequence>
<proteinExistence type="predicted"/>
<accession>A0A382SCD0</accession>
<organism evidence="1">
    <name type="scientific">marine metagenome</name>
    <dbReference type="NCBI Taxonomy" id="408172"/>
    <lineage>
        <taxon>unclassified sequences</taxon>
        <taxon>metagenomes</taxon>
        <taxon>ecological metagenomes</taxon>
    </lineage>
</organism>
<protein>
    <submittedName>
        <fullName evidence="1">Uncharacterized protein</fullName>
    </submittedName>
</protein>